<dbReference type="Pfam" id="PF01257">
    <property type="entry name" value="2Fe-2S_thioredx"/>
    <property type="match status" value="1"/>
</dbReference>
<accession>X1JCC0</accession>
<dbReference type="PIRSF" id="PIRSF000216">
    <property type="entry name" value="NADH_DH_24kDa"/>
    <property type="match status" value="1"/>
</dbReference>
<evidence type="ECO:0000256" key="1">
    <source>
        <dbReference type="ARBA" id="ARBA00010643"/>
    </source>
</evidence>
<dbReference type="SUPFAM" id="SSF52833">
    <property type="entry name" value="Thioredoxin-like"/>
    <property type="match status" value="1"/>
</dbReference>
<organism evidence="7">
    <name type="scientific">marine sediment metagenome</name>
    <dbReference type="NCBI Taxonomy" id="412755"/>
    <lineage>
        <taxon>unclassified sequences</taxon>
        <taxon>metagenomes</taxon>
        <taxon>ecological metagenomes</taxon>
    </lineage>
</organism>
<dbReference type="Gene3D" id="1.10.10.1590">
    <property type="entry name" value="NADH-quinone oxidoreductase subunit E"/>
    <property type="match status" value="1"/>
</dbReference>
<comment type="caution">
    <text evidence="7">The sequence shown here is derived from an EMBL/GenBank/DDBJ whole genome shotgun (WGS) entry which is preliminary data.</text>
</comment>
<dbReference type="GO" id="GO:0051537">
    <property type="term" value="F:2 iron, 2 sulfur cluster binding"/>
    <property type="evidence" value="ECO:0007669"/>
    <property type="project" value="UniProtKB-KW"/>
</dbReference>
<comment type="similarity">
    <text evidence="1">Belongs to the complex I 24 kDa subunit family.</text>
</comment>
<name>X1JCC0_9ZZZZ</name>
<dbReference type="InterPro" id="IPR028431">
    <property type="entry name" value="NADP_DH_HndA-like"/>
</dbReference>
<feature type="non-terminal residue" evidence="7">
    <location>
        <position position="1"/>
    </location>
</feature>
<comment type="cofactor">
    <cofactor evidence="6">
        <name>[2Fe-2S] cluster</name>
        <dbReference type="ChEBI" id="CHEBI:190135"/>
    </cofactor>
</comment>
<keyword evidence="3" id="KW-0479">Metal-binding</keyword>
<dbReference type="PROSITE" id="PS01099">
    <property type="entry name" value="COMPLEX1_24K"/>
    <property type="match status" value="1"/>
</dbReference>
<keyword evidence="4" id="KW-0408">Iron</keyword>
<protein>
    <recommendedName>
        <fullName evidence="8">NAD(P)H-dependent oxidoreductase subunit E</fullName>
    </recommendedName>
</protein>
<dbReference type="AlphaFoldDB" id="X1JCC0"/>
<dbReference type="InterPro" id="IPR002023">
    <property type="entry name" value="NuoE-like"/>
</dbReference>
<evidence type="ECO:0000256" key="5">
    <source>
        <dbReference type="ARBA" id="ARBA00023014"/>
    </source>
</evidence>
<dbReference type="PANTHER" id="PTHR43342:SF1">
    <property type="entry name" value="BIFURCATING [FEFE] HYDROGENASE GAMMA SUBUNIT"/>
    <property type="match status" value="1"/>
</dbReference>
<dbReference type="GO" id="GO:0046872">
    <property type="term" value="F:metal ion binding"/>
    <property type="evidence" value="ECO:0007669"/>
    <property type="project" value="UniProtKB-KW"/>
</dbReference>
<dbReference type="GO" id="GO:0016491">
    <property type="term" value="F:oxidoreductase activity"/>
    <property type="evidence" value="ECO:0007669"/>
    <property type="project" value="InterPro"/>
</dbReference>
<evidence type="ECO:0000256" key="4">
    <source>
        <dbReference type="ARBA" id="ARBA00023004"/>
    </source>
</evidence>
<dbReference type="EMBL" id="BARU01029480">
    <property type="protein sequence ID" value="GAH67418.1"/>
    <property type="molecule type" value="Genomic_DNA"/>
</dbReference>
<proteinExistence type="inferred from homology"/>
<dbReference type="Gene3D" id="3.40.30.10">
    <property type="entry name" value="Glutaredoxin"/>
    <property type="match status" value="1"/>
</dbReference>
<gene>
    <name evidence="7" type="ORF">S03H2_46896</name>
</gene>
<evidence type="ECO:0008006" key="8">
    <source>
        <dbReference type="Google" id="ProtNLM"/>
    </source>
</evidence>
<dbReference type="PANTHER" id="PTHR43342">
    <property type="entry name" value="NADH-QUINONE OXIDOREDUCTASE, E SUBUNIT"/>
    <property type="match status" value="1"/>
</dbReference>
<dbReference type="InterPro" id="IPR036249">
    <property type="entry name" value="Thioredoxin-like_sf"/>
</dbReference>
<dbReference type="InterPro" id="IPR042128">
    <property type="entry name" value="NuoE_dom"/>
</dbReference>
<evidence type="ECO:0000256" key="2">
    <source>
        <dbReference type="ARBA" id="ARBA00022714"/>
    </source>
</evidence>
<keyword evidence="2" id="KW-0001">2Fe-2S</keyword>
<keyword evidence="5" id="KW-0411">Iron-sulfur</keyword>
<evidence type="ECO:0000313" key="7">
    <source>
        <dbReference type="EMBL" id="GAH67418.1"/>
    </source>
</evidence>
<evidence type="ECO:0000256" key="6">
    <source>
        <dbReference type="ARBA" id="ARBA00034078"/>
    </source>
</evidence>
<reference evidence="7" key="1">
    <citation type="journal article" date="2014" name="Front. Microbiol.">
        <title>High frequency of phylogenetically diverse reductive dehalogenase-homologous genes in deep subseafloor sedimentary metagenomes.</title>
        <authorList>
            <person name="Kawai M."/>
            <person name="Futagami T."/>
            <person name="Toyoda A."/>
            <person name="Takaki Y."/>
            <person name="Nishi S."/>
            <person name="Hori S."/>
            <person name="Arai W."/>
            <person name="Tsubouchi T."/>
            <person name="Morono Y."/>
            <person name="Uchiyama I."/>
            <person name="Ito T."/>
            <person name="Fujiyama A."/>
            <person name="Inagaki F."/>
            <person name="Takami H."/>
        </authorList>
    </citation>
    <scope>NUCLEOTIDE SEQUENCE</scope>
    <source>
        <strain evidence="7">Expedition CK06-06</strain>
    </source>
</reference>
<evidence type="ECO:0000256" key="3">
    <source>
        <dbReference type="ARBA" id="ARBA00022723"/>
    </source>
</evidence>
<sequence>AEIDEIVDKIVDKYEGDGSGLIQVLLEVQRENRWLPKDTLKQVSQRLGVSLTQIYHVATFYKAFSLMPRGRHSVSVCLGTACQVRAAPRLLDKVIETLKIKPGETSTDLQFSLDTVNCLGCCALGPVMVVDGEYYSKPTAKEIDQIFTAKAIEP</sequence>
<dbReference type="CDD" id="cd03064">
    <property type="entry name" value="TRX_Fd_NuoE"/>
    <property type="match status" value="1"/>
</dbReference>
<dbReference type="InterPro" id="IPR041921">
    <property type="entry name" value="NuoE_N"/>
</dbReference>